<proteinExistence type="predicted"/>
<reference evidence="1 2" key="1">
    <citation type="journal article" date="2012" name="J. Virol.">
        <title>Complete Genome Sequence of Aeromonas hydrophila Phage CC2.</title>
        <authorList>
            <person name="Shen C.J."/>
            <person name="Liu Y.J."/>
            <person name="Lu C.P."/>
        </authorList>
    </citation>
    <scope>NUCLEOTIDE SEQUENCE [LARGE SCALE GENOMIC DNA]</scope>
</reference>
<dbReference type="OrthoDB" id="5796at10239"/>
<accession>I6X7Z4</accession>
<dbReference type="EMBL" id="JX123262">
    <property type="protein sequence ID" value="AFN39562.1"/>
    <property type="molecule type" value="Genomic_DNA"/>
</dbReference>
<sequence>MNLIPPIPTIDTLQNAFDRTLESGLNSLTNLSIDASDEIPDLTRFMRKVENSDLARPNMFIVRFGDFRTSIFSDGVFDRDLPIFPDSNSGMDVNDSLFSGTSYAWHRVQDIALGQAHKILTPSMKKIFGAWDPSLIRIIPGAGEILDGFLGTDYDVNRDLALMVKSVGLPSSTLETTINRTDKLPRHEVRGRNYGTMSMTFYCSPSYEERSLMLTWQNTIVNPRNGQFGFYNTYAKDIDVITLDRHGVKQSTVHNTGCFPIEVGEVQLDFENNSQVATFTVTFAVSTTVHVPTKGEENGIDSIESIIRRTTGVVKAIR</sequence>
<keyword evidence="2" id="KW-1185">Reference proteome</keyword>
<dbReference type="Proteomes" id="UP000009016">
    <property type="component" value="Segment"/>
</dbReference>
<gene>
    <name evidence="1" type="ORF">CC2_344</name>
</gene>
<name>I6X7Z4_9CAUD</name>
<organism evidence="1 2">
    <name type="scientific">Aeromonas phage CC2</name>
    <dbReference type="NCBI Taxonomy" id="1204516"/>
    <lineage>
        <taxon>Viruses</taxon>
        <taxon>Duplodnaviria</taxon>
        <taxon>Heunggongvirae</taxon>
        <taxon>Uroviricota</taxon>
        <taxon>Caudoviricetes</taxon>
        <taxon>Pantevenvirales</taxon>
        <taxon>Straboviridae</taxon>
        <taxon>Emmerichvirinae</taxon>
        <taxon>Ceceduovirus</taxon>
        <taxon>Ceceduovirus cc2</taxon>
    </lineage>
</organism>
<dbReference type="GeneID" id="14016285"/>
<evidence type="ECO:0000313" key="1">
    <source>
        <dbReference type="EMBL" id="AFN39562.1"/>
    </source>
</evidence>
<dbReference type="KEGG" id="vg:14016285"/>
<evidence type="ECO:0000313" key="2">
    <source>
        <dbReference type="Proteomes" id="UP000009016"/>
    </source>
</evidence>
<dbReference type="RefSeq" id="YP_007010370.1">
    <property type="nucleotide sequence ID" value="NC_019538.1"/>
</dbReference>
<protein>
    <submittedName>
        <fullName evidence="1">Baseplate-tail tube initiator</fullName>
    </submittedName>
</protein>